<protein>
    <submittedName>
        <fullName evidence="2">8402_t:CDS:1</fullName>
    </submittedName>
</protein>
<dbReference type="OrthoDB" id="2475623at2759"/>
<feature type="region of interest" description="Disordered" evidence="1">
    <location>
        <begin position="288"/>
        <end position="329"/>
    </location>
</feature>
<feature type="compositionally biased region" description="Basic and acidic residues" evidence="1">
    <location>
        <begin position="314"/>
        <end position="329"/>
    </location>
</feature>
<sequence length="329" mass="37983">MPCFADTIIRIKYVKNSASMNEESDSTSIWTIGKYPVGEENCEIELTLFLPNDEKERDLDTQVVFINNEFYSVGRKIVPGKYNNNIRPKMTVSSSTHLKILDKVPLSNKGNNEDAVFEILVGDYASREYKTFTFKVVYPHLKSRFKYVKNIIWPQESIIFVVGMMEVIEGNFYVYVTKVNNIDVATLNNSDDKTQMPSISAKSLRTKLLFTHQNIKNVNSVPNVKETSDVFVNKDSNEALLDDLFSPKHKRSKDTDEYDDLFETENVDSSAKMKDDFMEDNREKEIRSLSNIGEHQKKFKSQKKGKVHKTRSSNYKESHSFDVNNKDDK</sequence>
<dbReference type="Proteomes" id="UP000789405">
    <property type="component" value="Unassembled WGS sequence"/>
</dbReference>
<accession>A0A9N9A674</accession>
<dbReference type="AlphaFoldDB" id="A0A9N9A674"/>
<gene>
    <name evidence="2" type="ORF">DERYTH_LOCUS3797</name>
</gene>
<feature type="compositionally biased region" description="Basic residues" evidence="1">
    <location>
        <begin position="297"/>
        <end position="311"/>
    </location>
</feature>
<evidence type="ECO:0000313" key="3">
    <source>
        <dbReference type="Proteomes" id="UP000789405"/>
    </source>
</evidence>
<evidence type="ECO:0000256" key="1">
    <source>
        <dbReference type="SAM" id="MobiDB-lite"/>
    </source>
</evidence>
<keyword evidence="3" id="KW-1185">Reference proteome</keyword>
<reference evidence="2" key="1">
    <citation type="submission" date="2021-06" db="EMBL/GenBank/DDBJ databases">
        <authorList>
            <person name="Kallberg Y."/>
            <person name="Tangrot J."/>
            <person name="Rosling A."/>
        </authorList>
    </citation>
    <scope>NUCLEOTIDE SEQUENCE</scope>
    <source>
        <strain evidence="2">MA453B</strain>
    </source>
</reference>
<dbReference type="EMBL" id="CAJVPY010001380">
    <property type="protein sequence ID" value="CAG8519495.1"/>
    <property type="molecule type" value="Genomic_DNA"/>
</dbReference>
<comment type="caution">
    <text evidence="2">The sequence shown here is derived from an EMBL/GenBank/DDBJ whole genome shotgun (WGS) entry which is preliminary data.</text>
</comment>
<name>A0A9N9A674_9GLOM</name>
<proteinExistence type="predicted"/>
<evidence type="ECO:0000313" key="2">
    <source>
        <dbReference type="EMBL" id="CAG8519495.1"/>
    </source>
</evidence>
<organism evidence="2 3">
    <name type="scientific">Dentiscutata erythropus</name>
    <dbReference type="NCBI Taxonomy" id="1348616"/>
    <lineage>
        <taxon>Eukaryota</taxon>
        <taxon>Fungi</taxon>
        <taxon>Fungi incertae sedis</taxon>
        <taxon>Mucoromycota</taxon>
        <taxon>Glomeromycotina</taxon>
        <taxon>Glomeromycetes</taxon>
        <taxon>Diversisporales</taxon>
        <taxon>Gigasporaceae</taxon>
        <taxon>Dentiscutata</taxon>
    </lineage>
</organism>